<proteinExistence type="predicted"/>
<reference evidence="1" key="1">
    <citation type="submission" date="2020-08" db="EMBL/GenBank/DDBJ databases">
        <title>Genome sequencing and assembly of the red palm weevil Rhynchophorus ferrugineus.</title>
        <authorList>
            <person name="Dias G.B."/>
            <person name="Bergman C.M."/>
            <person name="Manee M."/>
        </authorList>
    </citation>
    <scope>NUCLEOTIDE SEQUENCE</scope>
    <source>
        <strain evidence="1">AA-2017</strain>
        <tissue evidence="1">Whole larva</tissue>
    </source>
</reference>
<accession>A0A834IXT3</accession>
<organism evidence="1 2">
    <name type="scientific">Rhynchophorus ferrugineus</name>
    <name type="common">Red palm weevil</name>
    <name type="synonym">Curculio ferrugineus</name>
    <dbReference type="NCBI Taxonomy" id="354439"/>
    <lineage>
        <taxon>Eukaryota</taxon>
        <taxon>Metazoa</taxon>
        <taxon>Ecdysozoa</taxon>
        <taxon>Arthropoda</taxon>
        <taxon>Hexapoda</taxon>
        <taxon>Insecta</taxon>
        <taxon>Pterygota</taxon>
        <taxon>Neoptera</taxon>
        <taxon>Endopterygota</taxon>
        <taxon>Coleoptera</taxon>
        <taxon>Polyphaga</taxon>
        <taxon>Cucujiformia</taxon>
        <taxon>Curculionidae</taxon>
        <taxon>Dryophthorinae</taxon>
        <taxon>Rhynchophorus</taxon>
    </lineage>
</organism>
<dbReference type="AlphaFoldDB" id="A0A834IXT3"/>
<evidence type="ECO:0000313" key="1">
    <source>
        <dbReference type="EMBL" id="KAF7287553.1"/>
    </source>
</evidence>
<sequence length="68" mass="7455">MLSVRFSKRSTPVPTPMCELGTALDVKRKFTQAAPVPWPNNVTLVGSPPKNAIFSCIQCKAAIWSIRP</sequence>
<name>A0A834IXT3_RHYFE</name>
<keyword evidence="2" id="KW-1185">Reference proteome</keyword>
<dbReference type="Proteomes" id="UP000625711">
    <property type="component" value="Unassembled WGS sequence"/>
</dbReference>
<evidence type="ECO:0000313" key="2">
    <source>
        <dbReference type="Proteomes" id="UP000625711"/>
    </source>
</evidence>
<comment type="caution">
    <text evidence="1">The sequence shown here is derived from an EMBL/GenBank/DDBJ whole genome shotgun (WGS) entry which is preliminary data.</text>
</comment>
<dbReference type="EMBL" id="JAACXV010000004">
    <property type="protein sequence ID" value="KAF7287553.1"/>
    <property type="molecule type" value="Genomic_DNA"/>
</dbReference>
<protein>
    <submittedName>
        <fullName evidence="1">Uncharacterized protein</fullName>
    </submittedName>
</protein>
<gene>
    <name evidence="1" type="ORF">GWI33_005917</name>
</gene>